<keyword evidence="9" id="KW-0407">Ion channel</keyword>
<keyword evidence="3 10" id="KW-0812">Transmembrane</keyword>
<gene>
    <name evidence="11" type="primary">CLC-E</name>
    <name evidence="11" type="ORF">SNEC2469_LOCUS5727</name>
</gene>
<evidence type="ECO:0000313" key="11">
    <source>
        <dbReference type="EMBL" id="CAE7257562.1"/>
    </source>
</evidence>
<feature type="transmembrane region" description="Helical" evidence="10">
    <location>
        <begin position="293"/>
        <end position="315"/>
    </location>
</feature>
<evidence type="ECO:0000313" key="12">
    <source>
        <dbReference type="Proteomes" id="UP000601435"/>
    </source>
</evidence>
<dbReference type="OrthoDB" id="4564at2759"/>
<feature type="transmembrane region" description="Helical" evidence="10">
    <location>
        <begin position="464"/>
        <end position="490"/>
    </location>
</feature>
<evidence type="ECO:0000256" key="10">
    <source>
        <dbReference type="SAM" id="Phobius"/>
    </source>
</evidence>
<keyword evidence="5" id="KW-0406">Ion transport</keyword>
<dbReference type="PANTHER" id="PTHR43427:SF6">
    <property type="entry name" value="CHLORIDE CHANNEL PROTEIN CLC-E"/>
    <property type="match status" value="1"/>
</dbReference>
<name>A0A812M399_9DINO</name>
<dbReference type="InterPro" id="IPR050368">
    <property type="entry name" value="ClC-type_chloride_channel"/>
</dbReference>
<feature type="transmembrane region" description="Helical" evidence="10">
    <location>
        <begin position="216"/>
        <end position="240"/>
    </location>
</feature>
<dbReference type="Gene3D" id="1.10.3080.10">
    <property type="entry name" value="Clc chloride channel"/>
    <property type="match status" value="1"/>
</dbReference>
<evidence type="ECO:0000256" key="4">
    <source>
        <dbReference type="ARBA" id="ARBA00022989"/>
    </source>
</evidence>
<dbReference type="SUPFAM" id="SSF81340">
    <property type="entry name" value="Clc chloride channel"/>
    <property type="match status" value="1"/>
</dbReference>
<feature type="transmembrane region" description="Helical" evidence="10">
    <location>
        <begin position="116"/>
        <end position="135"/>
    </location>
</feature>
<dbReference type="Proteomes" id="UP000601435">
    <property type="component" value="Unassembled WGS sequence"/>
</dbReference>
<dbReference type="Pfam" id="PF00654">
    <property type="entry name" value="Voltage_CLC"/>
    <property type="match status" value="1"/>
</dbReference>
<comment type="subcellular location">
    <subcellularLocation>
        <location evidence="1">Membrane</location>
        <topology evidence="1">Multi-pass membrane protein</topology>
    </subcellularLocation>
</comment>
<keyword evidence="6 10" id="KW-0472">Membrane</keyword>
<evidence type="ECO:0000256" key="3">
    <source>
        <dbReference type="ARBA" id="ARBA00022692"/>
    </source>
</evidence>
<dbReference type="GO" id="GO:0034707">
    <property type="term" value="C:chloride channel complex"/>
    <property type="evidence" value="ECO:0007669"/>
    <property type="project" value="UniProtKB-KW"/>
</dbReference>
<proteinExistence type="predicted"/>
<dbReference type="InterPro" id="IPR014743">
    <property type="entry name" value="Cl-channel_core"/>
</dbReference>
<accession>A0A812M399</accession>
<feature type="transmembrane region" description="Helical" evidence="10">
    <location>
        <begin position="336"/>
        <end position="355"/>
    </location>
</feature>
<dbReference type="InterPro" id="IPR001807">
    <property type="entry name" value="ClC"/>
</dbReference>
<feature type="transmembrane region" description="Helical" evidence="10">
    <location>
        <begin position="83"/>
        <end position="104"/>
    </location>
</feature>
<evidence type="ECO:0000256" key="7">
    <source>
        <dbReference type="ARBA" id="ARBA00023173"/>
    </source>
</evidence>
<feature type="transmembrane region" description="Helical" evidence="10">
    <location>
        <begin position="387"/>
        <end position="404"/>
    </location>
</feature>
<keyword evidence="7" id="KW-0869">Chloride channel</keyword>
<protein>
    <submittedName>
        <fullName evidence="11">CLC-E protein</fullName>
    </submittedName>
</protein>
<evidence type="ECO:0000256" key="1">
    <source>
        <dbReference type="ARBA" id="ARBA00004141"/>
    </source>
</evidence>
<dbReference type="PRINTS" id="PR00762">
    <property type="entry name" value="CLCHANNEL"/>
</dbReference>
<keyword evidence="4 10" id="KW-1133">Transmembrane helix</keyword>
<organism evidence="11 12">
    <name type="scientific">Symbiodinium necroappetens</name>
    <dbReference type="NCBI Taxonomy" id="1628268"/>
    <lineage>
        <taxon>Eukaryota</taxon>
        <taxon>Sar</taxon>
        <taxon>Alveolata</taxon>
        <taxon>Dinophyceae</taxon>
        <taxon>Suessiales</taxon>
        <taxon>Symbiodiniaceae</taxon>
        <taxon>Symbiodinium</taxon>
    </lineage>
</organism>
<evidence type="ECO:0000256" key="6">
    <source>
        <dbReference type="ARBA" id="ARBA00023136"/>
    </source>
</evidence>
<dbReference type="PANTHER" id="PTHR43427">
    <property type="entry name" value="CHLORIDE CHANNEL PROTEIN CLC-E"/>
    <property type="match status" value="1"/>
</dbReference>
<keyword evidence="2" id="KW-0813">Transport</keyword>
<comment type="caution">
    <text evidence="11">The sequence shown here is derived from an EMBL/GenBank/DDBJ whole genome shotgun (WGS) entry which is preliminary data.</text>
</comment>
<keyword evidence="8" id="KW-0868">Chloride</keyword>
<evidence type="ECO:0000256" key="2">
    <source>
        <dbReference type="ARBA" id="ARBA00022448"/>
    </source>
</evidence>
<reference evidence="11" key="1">
    <citation type="submission" date="2021-02" db="EMBL/GenBank/DDBJ databases">
        <authorList>
            <person name="Dougan E. K."/>
            <person name="Rhodes N."/>
            <person name="Thang M."/>
            <person name="Chan C."/>
        </authorList>
    </citation>
    <scope>NUCLEOTIDE SEQUENCE</scope>
</reference>
<dbReference type="EMBL" id="CAJNJA010010442">
    <property type="protein sequence ID" value="CAE7257562.1"/>
    <property type="molecule type" value="Genomic_DNA"/>
</dbReference>
<evidence type="ECO:0000256" key="5">
    <source>
        <dbReference type="ARBA" id="ARBA00023065"/>
    </source>
</evidence>
<evidence type="ECO:0000256" key="9">
    <source>
        <dbReference type="ARBA" id="ARBA00023303"/>
    </source>
</evidence>
<feature type="transmembrane region" description="Helical" evidence="10">
    <location>
        <begin position="411"/>
        <end position="430"/>
    </location>
</feature>
<dbReference type="AlphaFoldDB" id="A0A812M399"/>
<dbReference type="CDD" id="cd00400">
    <property type="entry name" value="Voltage_gated_ClC"/>
    <property type="match status" value="1"/>
</dbReference>
<sequence length="624" mass="64996">MKKSARTRRACSGLSALMAGAVLQKRVPVLSATWSSSSTFVQSSSRSIATPIRFLPSHLSLRVAPAPRERTAMRANGALSSPLFLASVAGIATGTIVVLLNDFVHLLQDFLLELPGLAVLAPVISAFFVSLLLLFRGQKGLSGSSDLASLKASGGAPPQDRSEAPLRALAAGLTLAGGNSLGPEGPSVEIGANVAASLSGYQNQETESERALRQNLLAAGCASGIAAGFNAPVAGLFFSLESIQSNCAPEDARAKGPPMQLLAAVLAATVSQLGLGSSPAVDLDFFGWVPTRSLWELPVFMSLGFLCGTAAFMLRSTRQVAKGAFDCLEAWGAPRFTFPVLAAAVVAVVSFYGNIGEVLYKGFENVNLILKEVDGSRQPPAAFAGDPLTHLFLLIVAKIFLTAVCQSSGQVGGLFAPALFIGACLGGLVGRSLRDFLWPFALWLPELSIFKSEGPFVFSVPATYAIVGMAACLGSICNVPLTAVVLLLELAGGKDYGVVLPTVAAVGVAVYVEDLLSRGIPKMMSQWMPADSTQAPPPAARSQGEPLRLLCQCESALEELPPDVSAVEPSMPLEAARQELLRLGPGGRLAVFEDLPSLETPPRLLGLVSLADLDAADAEKRGSG</sequence>
<evidence type="ECO:0000256" key="8">
    <source>
        <dbReference type="ARBA" id="ARBA00023214"/>
    </source>
</evidence>
<keyword evidence="12" id="KW-1185">Reference proteome</keyword>
<dbReference type="GO" id="GO:0005254">
    <property type="term" value="F:chloride channel activity"/>
    <property type="evidence" value="ECO:0007669"/>
    <property type="project" value="UniProtKB-KW"/>
</dbReference>